<name>A0AAV5RIZ1_STABA</name>
<comment type="caution">
    <text evidence="1">The sequence shown here is derived from an EMBL/GenBank/DDBJ whole genome shotgun (WGS) entry which is preliminary data.</text>
</comment>
<accession>A0AAV5RIZ1</accession>
<evidence type="ECO:0000313" key="1">
    <source>
        <dbReference type="EMBL" id="GMM51345.1"/>
    </source>
</evidence>
<gene>
    <name evidence="1" type="ORF">DASB73_023030</name>
</gene>
<keyword evidence="2" id="KW-1185">Reference proteome</keyword>
<organism evidence="1 2">
    <name type="scientific">Starmerella bacillaris</name>
    <name type="common">Yeast</name>
    <name type="synonym">Candida zemplinina</name>
    <dbReference type="NCBI Taxonomy" id="1247836"/>
    <lineage>
        <taxon>Eukaryota</taxon>
        <taxon>Fungi</taxon>
        <taxon>Dikarya</taxon>
        <taxon>Ascomycota</taxon>
        <taxon>Saccharomycotina</taxon>
        <taxon>Dipodascomycetes</taxon>
        <taxon>Dipodascales</taxon>
        <taxon>Trichomonascaceae</taxon>
        <taxon>Starmerella</taxon>
    </lineage>
</organism>
<evidence type="ECO:0000313" key="2">
    <source>
        <dbReference type="Proteomes" id="UP001362899"/>
    </source>
</evidence>
<sequence>MSAYNPQKGIEEYIKEANQKFLELENVIARFQKEVDTYLDVNMDISSLVTFEIALLHSAKANESD</sequence>
<dbReference type="EMBL" id="BTGC01000005">
    <property type="protein sequence ID" value="GMM51345.1"/>
    <property type="molecule type" value="Genomic_DNA"/>
</dbReference>
<proteinExistence type="predicted"/>
<reference evidence="1 2" key="1">
    <citation type="journal article" date="2023" name="Elife">
        <title>Identification of key yeast species and microbe-microbe interactions impacting larval growth of Drosophila in the wild.</title>
        <authorList>
            <person name="Mure A."/>
            <person name="Sugiura Y."/>
            <person name="Maeda R."/>
            <person name="Honda K."/>
            <person name="Sakurai N."/>
            <person name="Takahashi Y."/>
            <person name="Watada M."/>
            <person name="Katoh T."/>
            <person name="Gotoh A."/>
            <person name="Gotoh Y."/>
            <person name="Taniguchi I."/>
            <person name="Nakamura K."/>
            <person name="Hayashi T."/>
            <person name="Katayama T."/>
            <person name="Uemura T."/>
            <person name="Hattori Y."/>
        </authorList>
    </citation>
    <scope>NUCLEOTIDE SEQUENCE [LARGE SCALE GENOMIC DNA]</scope>
    <source>
        <strain evidence="1 2">SB-73</strain>
    </source>
</reference>
<dbReference type="AlphaFoldDB" id="A0AAV5RIZ1"/>
<protein>
    <submittedName>
        <fullName evidence="1">Uncharacterized protein</fullName>
    </submittedName>
</protein>
<dbReference type="Proteomes" id="UP001362899">
    <property type="component" value="Unassembled WGS sequence"/>
</dbReference>